<dbReference type="Proteomes" id="UP000322077">
    <property type="component" value="Unassembled WGS sequence"/>
</dbReference>
<dbReference type="EMBL" id="VTOU01000001">
    <property type="protein sequence ID" value="TZG29677.1"/>
    <property type="molecule type" value="Genomic_DNA"/>
</dbReference>
<dbReference type="PANTHER" id="PTHR38590:SF1">
    <property type="entry name" value="BLL0828 PROTEIN"/>
    <property type="match status" value="1"/>
</dbReference>
<dbReference type="GO" id="GO:0004519">
    <property type="term" value="F:endonuclease activity"/>
    <property type="evidence" value="ECO:0007669"/>
    <property type="project" value="UniProtKB-KW"/>
</dbReference>
<keyword evidence="2" id="KW-0540">Nuclease</keyword>
<dbReference type="CDD" id="cd01038">
    <property type="entry name" value="Endonuclease_DUF559"/>
    <property type="match status" value="1"/>
</dbReference>
<accession>A0A5D9CEB0</accession>
<keyword evidence="2" id="KW-0255">Endonuclease</keyword>
<dbReference type="InterPro" id="IPR007569">
    <property type="entry name" value="DUF559"/>
</dbReference>
<dbReference type="AlphaFoldDB" id="A0A5D9CEB0"/>
<dbReference type="InterPro" id="IPR011335">
    <property type="entry name" value="Restrct_endonuc-II-like"/>
</dbReference>
<name>A0A5D9CEB0_9SPHN</name>
<protein>
    <submittedName>
        <fullName evidence="2">Endonuclease domain-containing protein</fullName>
    </submittedName>
</protein>
<proteinExistence type="predicted"/>
<dbReference type="SUPFAM" id="SSF52980">
    <property type="entry name" value="Restriction endonuclease-like"/>
    <property type="match status" value="1"/>
</dbReference>
<reference evidence="2 3" key="1">
    <citation type="submission" date="2019-08" db="EMBL/GenBank/DDBJ databases">
        <authorList>
            <person name="Wang G."/>
            <person name="Xu Z."/>
        </authorList>
    </citation>
    <scope>NUCLEOTIDE SEQUENCE [LARGE SCALE GENOMIC DNA]</scope>
    <source>
        <strain evidence="2 3">ZX</strain>
    </source>
</reference>
<dbReference type="InterPro" id="IPR047216">
    <property type="entry name" value="Endonuclease_DUF559_bact"/>
</dbReference>
<dbReference type="Gene3D" id="3.40.960.10">
    <property type="entry name" value="VSR Endonuclease"/>
    <property type="match status" value="1"/>
</dbReference>
<dbReference type="Pfam" id="PF04480">
    <property type="entry name" value="DUF559"/>
    <property type="match status" value="1"/>
</dbReference>
<comment type="caution">
    <text evidence="2">The sequence shown here is derived from an EMBL/GenBank/DDBJ whole genome shotgun (WGS) entry which is preliminary data.</text>
</comment>
<evidence type="ECO:0000313" key="3">
    <source>
        <dbReference type="Proteomes" id="UP000322077"/>
    </source>
</evidence>
<gene>
    <name evidence="2" type="ORF">FYJ91_04645</name>
</gene>
<dbReference type="PANTHER" id="PTHR38590">
    <property type="entry name" value="BLL0828 PROTEIN"/>
    <property type="match status" value="1"/>
</dbReference>
<evidence type="ECO:0000313" key="2">
    <source>
        <dbReference type="EMBL" id="TZG29677.1"/>
    </source>
</evidence>
<evidence type="ECO:0000259" key="1">
    <source>
        <dbReference type="Pfam" id="PF04480"/>
    </source>
</evidence>
<feature type="domain" description="DUF559" evidence="1">
    <location>
        <begin position="8"/>
        <end position="112"/>
    </location>
</feature>
<keyword evidence="2" id="KW-0378">Hydrolase</keyword>
<sequence>MLHGPKSTQTRSANFRQNMSLPEVLLWQELRKRPAGLRFRRQHPAGPYSLDFFCPRHRLAVEIDGEAHSRGDQPARDIQRDAWLRAQNLATLRIPAAEVLDDVEAVLHHIITCARGDYPSTGFAGPPPPPGEDR</sequence>
<organism evidence="2 3">
    <name type="scientific">Sphingomonas montanisoli</name>
    <dbReference type="NCBI Taxonomy" id="2606412"/>
    <lineage>
        <taxon>Bacteria</taxon>
        <taxon>Pseudomonadati</taxon>
        <taxon>Pseudomonadota</taxon>
        <taxon>Alphaproteobacteria</taxon>
        <taxon>Sphingomonadales</taxon>
        <taxon>Sphingomonadaceae</taxon>
        <taxon>Sphingomonas</taxon>
    </lineage>
</organism>
<keyword evidence="3" id="KW-1185">Reference proteome</keyword>